<evidence type="ECO:0000256" key="4">
    <source>
        <dbReference type="ARBA" id="ARBA00022692"/>
    </source>
</evidence>
<keyword evidence="14" id="KW-1185">Reference proteome</keyword>
<dbReference type="SMART" id="SM00382">
    <property type="entry name" value="AAA"/>
    <property type="match status" value="1"/>
</dbReference>
<evidence type="ECO:0000256" key="1">
    <source>
        <dbReference type="ARBA" id="ARBA00004651"/>
    </source>
</evidence>
<feature type="transmembrane region" description="Helical" evidence="10">
    <location>
        <begin position="330"/>
        <end position="349"/>
    </location>
</feature>
<evidence type="ECO:0000313" key="13">
    <source>
        <dbReference type="EMBL" id="ADI38681.1"/>
    </source>
</evidence>
<dbReference type="InterPro" id="IPR011527">
    <property type="entry name" value="ABC1_TM_dom"/>
</dbReference>
<dbReference type="KEGG" id="wch:wcw_1329"/>
<keyword evidence="3" id="KW-1003">Cell membrane</keyword>
<organism evidence="13 14">
    <name type="scientific">Waddlia chondrophila (strain ATCC VR-1470 / WSU 86-1044)</name>
    <dbReference type="NCBI Taxonomy" id="716544"/>
    <lineage>
        <taxon>Bacteria</taxon>
        <taxon>Pseudomonadati</taxon>
        <taxon>Chlamydiota</taxon>
        <taxon>Chlamydiia</taxon>
        <taxon>Parachlamydiales</taxon>
        <taxon>Waddliaceae</taxon>
        <taxon>Waddlia</taxon>
    </lineage>
</organism>
<evidence type="ECO:0000256" key="10">
    <source>
        <dbReference type="SAM" id="Phobius"/>
    </source>
</evidence>
<dbReference type="InterPro" id="IPR017871">
    <property type="entry name" value="ABC_transporter-like_CS"/>
</dbReference>
<feature type="coiled-coil region" evidence="9">
    <location>
        <begin position="300"/>
        <end position="327"/>
    </location>
</feature>
<proteinExistence type="predicted"/>
<reference evidence="13 14" key="1">
    <citation type="journal article" date="2010" name="PLoS ONE">
        <title>The Waddlia genome: a window into chlamydial biology.</title>
        <authorList>
            <person name="Bertelli C."/>
            <person name="Collyn F."/>
            <person name="Croxatto A."/>
            <person name="Ruckert C."/>
            <person name="Polkinghorne A."/>
            <person name="Kebbi-Beghdadi C."/>
            <person name="Goesmann A."/>
            <person name="Vaughan L."/>
            <person name="Greub G."/>
        </authorList>
    </citation>
    <scope>NUCLEOTIDE SEQUENCE [LARGE SCALE GENOMIC DNA]</scope>
    <source>
        <strain evidence="14">ATCC VR-1470 / WSU 86-1044</strain>
    </source>
</reference>
<keyword evidence="9" id="KW-0175">Coiled coil</keyword>
<evidence type="ECO:0000256" key="9">
    <source>
        <dbReference type="SAM" id="Coils"/>
    </source>
</evidence>
<dbReference type="InterPro" id="IPR003439">
    <property type="entry name" value="ABC_transporter-like_ATP-bd"/>
</dbReference>
<dbReference type="EMBL" id="CP001928">
    <property type="protein sequence ID" value="ADI38681.1"/>
    <property type="molecule type" value="Genomic_DNA"/>
</dbReference>
<dbReference type="AlphaFoldDB" id="D6YRI6"/>
<dbReference type="GO" id="GO:0005886">
    <property type="term" value="C:plasma membrane"/>
    <property type="evidence" value="ECO:0007669"/>
    <property type="project" value="UniProtKB-SubCell"/>
</dbReference>
<dbReference type="eggNOG" id="COG1132">
    <property type="taxonomic scope" value="Bacteria"/>
</dbReference>
<dbReference type="Gene3D" id="1.20.1560.10">
    <property type="entry name" value="ABC transporter type 1, transmembrane domain"/>
    <property type="match status" value="1"/>
</dbReference>
<keyword evidence="5" id="KW-0547">Nucleotide-binding</keyword>
<accession>D6YRI6</accession>
<dbReference type="InterPro" id="IPR027417">
    <property type="entry name" value="P-loop_NTPase"/>
</dbReference>
<dbReference type="Proteomes" id="UP000001505">
    <property type="component" value="Chromosome"/>
</dbReference>
<dbReference type="GO" id="GO:0016887">
    <property type="term" value="F:ATP hydrolysis activity"/>
    <property type="evidence" value="ECO:0007669"/>
    <property type="project" value="InterPro"/>
</dbReference>
<evidence type="ECO:0000256" key="6">
    <source>
        <dbReference type="ARBA" id="ARBA00022840"/>
    </source>
</evidence>
<evidence type="ECO:0000256" key="5">
    <source>
        <dbReference type="ARBA" id="ARBA00022741"/>
    </source>
</evidence>
<dbReference type="GO" id="GO:0140359">
    <property type="term" value="F:ABC-type transporter activity"/>
    <property type="evidence" value="ECO:0007669"/>
    <property type="project" value="InterPro"/>
</dbReference>
<evidence type="ECO:0000256" key="2">
    <source>
        <dbReference type="ARBA" id="ARBA00022448"/>
    </source>
</evidence>
<keyword evidence="7 10" id="KW-1133">Transmembrane helix</keyword>
<dbReference type="PANTHER" id="PTHR24221">
    <property type="entry name" value="ATP-BINDING CASSETTE SUB-FAMILY B"/>
    <property type="match status" value="1"/>
</dbReference>
<gene>
    <name evidence="13" type="primary">msbA</name>
    <name evidence="13" type="ordered locus">wcw_1329</name>
</gene>
<dbReference type="Pfam" id="PF00664">
    <property type="entry name" value="ABC_membrane"/>
    <property type="match status" value="1"/>
</dbReference>
<evidence type="ECO:0000256" key="8">
    <source>
        <dbReference type="ARBA" id="ARBA00023136"/>
    </source>
</evidence>
<dbReference type="PROSITE" id="PS50929">
    <property type="entry name" value="ABC_TM1F"/>
    <property type="match status" value="1"/>
</dbReference>
<dbReference type="STRING" id="716544.wcw_1329"/>
<dbReference type="PROSITE" id="PS50893">
    <property type="entry name" value="ABC_TRANSPORTER_2"/>
    <property type="match status" value="1"/>
</dbReference>
<dbReference type="GO" id="GO:0005524">
    <property type="term" value="F:ATP binding"/>
    <property type="evidence" value="ECO:0007669"/>
    <property type="project" value="UniProtKB-KW"/>
</dbReference>
<evidence type="ECO:0000259" key="11">
    <source>
        <dbReference type="PROSITE" id="PS50893"/>
    </source>
</evidence>
<protein>
    <submittedName>
        <fullName evidence="13">Putative Lipid A export ATP-binding/permease protein</fullName>
        <ecNumber evidence="13">3.6.3.-</ecNumber>
    </submittedName>
</protein>
<keyword evidence="8 10" id="KW-0472">Membrane</keyword>
<dbReference type="FunFam" id="3.40.50.300:FF:000221">
    <property type="entry name" value="Multidrug ABC transporter ATP-binding protein"/>
    <property type="match status" value="1"/>
</dbReference>
<dbReference type="CDD" id="cd18552">
    <property type="entry name" value="ABC_6TM_MsbA_like"/>
    <property type="match status" value="1"/>
</dbReference>
<dbReference type="PROSITE" id="PS00211">
    <property type="entry name" value="ABC_TRANSPORTER_1"/>
    <property type="match status" value="1"/>
</dbReference>
<dbReference type="Pfam" id="PF00005">
    <property type="entry name" value="ABC_tran"/>
    <property type="match status" value="1"/>
</dbReference>
<feature type="transmembrane region" description="Helical" evidence="10">
    <location>
        <begin position="143"/>
        <end position="165"/>
    </location>
</feature>
<dbReference type="InterPro" id="IPR036640">
    <property type="entry name" value="ABC1_TM_sf"/>
</dbReference>
<evidence type="ECO:0000256" key="7">
    <source>
        <dbReference type="ARBA" id="ARBA00022989"/>
    </source>
</evidence>
<dbReference type="Gene3D" id="3.40.50.300">
    <property type="entry name" value="P-loop containing nucleotide triphosphate hydrolases"/>
    <property type="match status" value="1"/>
</dbReference>
<keyword evidence="13" id="KW-0378">Hydrolase</keyword>
<dbReference type="EC" id="3.6.3.-" evidence="13"/>
<evidence type="ECO:0000256" key="3">
    <source>
        <dbReference type="ARBA" id="ARBA00022475"/>
    </source>
</evidence>
<dbReference type="PANTHER" id="PTHR24221:SF654">
    <property type="entry name" value="ATP-BINDING CASSETTE SUB-FAMILY B MEMBER 6"/>
    <property type="match status" value="1"/>
</dbReference>
<comment type="subcellular location">
    <subcellularLocation>
        <location evidence="1">Cell membrane</location>
        <topology evidence="1">Multi-pass membrane protein</topology>
    </subcellularLocation>
</comment>
<feature type="transmembrane region" description="Helical" evidence="10">
    <location>
        <begin position="38"/>
        <end position="62"/>
    </location>
</feature>
<keyword evidence="6 13" id="KW-0067">ATP-binding</keyword>
<dbReference type="InterPro" id="IPR003593">
    <property type="entry name" value="AAA+_ATPase"/>
</dbReference>
<dbReference type="SUPFAM" id="SSF52540">
    <property type="entry name" value="P-loop containing nucleoside triphosphate hydrolases"/>
    <property type="match status" value="1"/>
</dbReference>
<evidence type="ECO:0000259" key="12">
    <source>
        <dbReference type="PROSITE" id="PS50929"/>
    </source>
</evidence>
<keyword evidence="2" id="KW-0813">Transport</keyword>
<dbReference type="InterPro" id="IPR039421">
    <property type="entry name" value="Type_1_exporter"/>
</dbReference>
<feature type="domain" description="ABC transporter" evidence="11">
    <location>
        <begin position="418"/>
        <end position="650"/>
    </location>
</feature>
<dbReference type="HOGENOM" id="CLU_000604_84_3_0"/>
<dbReference type="GO" id="GO:0034040">
    <property type="term" value="F:ATPase-coupled lipid transmembrane transporter activity"/>
    <property type="evidence" value="ECO:0007669"/>
    <property type="project" value="TreeGrafter"/>
</dbReference>
<keyword evidence="4 10" id="KW-0812">Transmembrane</keyword>
<dbReference type="SUPFAM" id="SSF90123">
    <property type="entry name" value="ABC transporter transmembrane region"/>
    <property type="match status" value="1"/>
</dbReference>
<evidence type="ECO:0000313" key="14">
    <source>
        <dbReference type="Proteomes" id="UP000001505"/>
    </source>
</evidence>
<feature type="transmembrane region" description="Helical" evidence="10">
    <location>
        <begin position="242"/>
        <end position="262"/>
    </location>
</feature>
<feature type="domain" description="ABC transmembrane type-1" evidence="12">
    <location>
        <begin position="124"/>
        <end position="384"/>
    </location>
</feature>
<name>D6YRI6_WADCW</name>
<sequence>MPPTQIFVKSRWRHIYLKYPTMKKLFLSALGNPKHRSLFIFTVFAMCALTIATQLEVLAIGVMTKKGPDAFELFAPIKEGALQRVDAIDRKTVDERWGEMTHSDILTKEEARDFIANMKSSDRIQQAINVIDRYFPISNSLRHLAIVLVFVALFKAVTLFAHRFATRVLAIRVSRDLRQEYFEHIQSMPMEFYQNYNIGSLSSRVVGDSSMIAEAVTAVLTNYLQTPFTVVSTLILCFYTSWQLSLIVFLGFPLIVIPIVYISGRVRKISRQIQQNQEQFTSVLIDFLSGIQTVKVFSMEDFSLKKYKEQNEQMARLEKKSARYDLSSRPVVHTIAMSFLSISMLWGLYVLKLSVSEALFFCGLLYVFYEPVKKFAEENSRIQRGIAAADRMYDVMSVKPCITDRPDAVKLTEFKESIEFDNVSFRYGNEWILNNLSFSVKKGETVAIVGPTGAGKSTIVQLIPRLYEPQSGEIRIDGLPIESYTQKSLRDQIAFVPQRPFLFIDTVAANVSFGCPYTLEKVKEAAVKAHAHEFIERLPNRYDSILSETGKNLSGGQQQRLAIARALFKDAPILILDEATSALDTVSEHGIKTAIAALRGQMTQIIIAHRLTTIEDADKIIYLEGGQKIAEGTKDELLKCCPGFRQMWNAMHQSSGQRELAHAL</sequence>